<reference evidence="2" key="1">
    <citation type="submission" date="2020-04" db="EMBL/GenBank/DDBJ databases">
        <authorList>
            <person name="Alioto T."/>
            <person name="Alioto T."/>
            <person name="Gomez Garrido J."/>
        </authorList>
    </citation>
    <scope>NUCLEOTIDE SEQUENCE</scope>
    <source>
        <strain evidence="2">A484AB</strain>
    </source>
</reference>
<dbReference type="AlphaFoldDB" id="A0A6S7HEX6"/>
<evidence type="ECO:0000313" key="2">
    <source>
        <dbReference type="EMBL" id="CAB4001887.1"/>
    </source>
</evidence>
<dbReference type="EMBL" id="CACRXK020004201">
    <property type="protein sequence ID" value="CAB4001887.1"/>
    <property type="molecule type" value="Genomic_DNA"/>
</dbReference>
<sequence length="448" mass="49239">MTICPSHRSSLGIGWRRGSQRCRVPGDLASHKQPGRSTRKADRGINKSLSKTILRRTGIFIPAGSGICCSCRLTITAESSPIAGTPSTKDEETEGIATITMAIGNISLDETNSTLQPHTSSPATPSRSLYLPPNSESCSESSSSGNMITQEQKDSKTHSALNQYLHSRDVSLIRSRMSMPWNDANERTKRYYNRKTGQAVRAVVSDIAPNDALQLFEVVCSSSKMAGNYPTYEDLSGCHGLNETLMMALVECYNAADCWETRRQILSIMAEKMPLKRLQHWIPNITKYMFTEAKRHCLIQGRGAPVQNITTSRLRVSTSQIDHFIDFITSSHITQDLPSGEKIITLSTKETIKVPNVIRTMVRAQIATQYINYCEQLGFKPLSHSSLLLILNVCAASSRKSLQGLDYISSAGAEAFDDLCGVAETLGDVGQGMGQRKAEATTRRQALP</sequence>
<evidence type="ECO:0000256" key="1">
    <source>
        <dbReference type="SAM" id="MobiDB-lite"/>
    </source>
</evidence>
<comment type="caution">
    <text evidence="2">The sequence shown here is derived from an EMBL/GenBank/DDBJ whole genome shotgun (WGS) entry which is preliminary data.</text>
</comment>
<feature type="compositionally biased region" description="Polar residues" evidence="1">
    <location>
        <begin position="111"/>
        <end position="127"/>
    </location>
</feature>
<keyword evidence="3" id="KW-1185">Reference proteome</keyword>
<dbReference type="Proteomes" id="UP001152795">
    <property type="component" value="Unassembled WGS sequence"/>
</dbReference>
<organism evidence="2 3">
    <name type="scientific">Paramuricea clavata</name>
    <name type="common">Red gorgonian</name>
    <name type="synonym">Violescent sea-whip</name>
    <dbReference type="NCBI Taxonomy" id="317549"/>
    <lineage>
        <taxon>Eukaryota</taxon>
        <taxon>Metazoa</taxon>
        <taxon>Cnidaria</taxon>
        <taxon>Anthozoa</taxon>
        <taxon>Octocorallia</taxon>
        <taxon>Malacalcyonacea</taxon>
        <taxon>Plexauridae</taxon>
        <taxon>Paramuricea</taxon>
    </lineage>
</organism>
<evidence type="ECO:0000313" key="3">
    <source>
        <dbReference type="Proteomes" id="UP001152795"/>
    </source>
</evidence>
<protein>
    <submittedName>
        <fullName evidence="2">Uncharacterized protein</fullName>
    </submittedName>
</protein>
<proteinExistence type="predicted"/>
<name>A0A6S7HEX6_PARCT</name>
<accession>A0A6S7HEX6</accession>
<gene>
    <name evidence="2" type="ORF">PACLA_8A080704</name>
</gene>
<dbReference type="OrthoDB" id="5987435at2759"/>
<feature type="compositionally biased region" description="Low complexity" evidence="1">
    <location>
        <begin position="135"/>
        <end position="144"/>
    </location>
</feature>
<feature type="region of interest" description="Disordered" evidence="1">
    <location>
        <begin position="22"/>
        <end position="47"/>
    </location>
</feature>
<feature type="region of interest" description="Disordered" evidence="1">
    <location>
        <begin position="111"/>
        <end position="158"/>
    </location>
</feature>